<feature type="transmembrane region" description="Helical" evidence="1">
    <location>
        <begin position="116"/>
        <end position="137"/>
    </location>
</feature>
<protein>
    <submittedName>
        <fullName evidence="3">Nucleoside recognition</fullName>
    </submittedName>
</protein>
<proteinExistence type="predicted"/>
<evidence type="ECO:0000259" key="2">
    <source>
        <dbReference type="Pfam" id="PF07670"/>
    </source>
</evidence>
<keyword evidence="1" id="KW-0812">Transmembrane</keyword>
<dbReference type="STRING" id="1123281.SAMN02745180_02753"/>
<sequence>MYKESLLRGLNKGIRTTWELTKIVVPVYFFVTFLKYTPVLSWISNFFAPVMKIVGLPGEASLALVLGNMINLYAGIGVIASLNLTIKQITILAIMLSFSHSLFLETAVAKKTGVNVTLILLIRISLAIIFGILFNIIL</sequence>
<gene>
    <name evidence="3" type="ORF">SAMN02745180_02753</name>
</gene>
<name>A0A1M5Z579_9FIRM</name>
<reference evidence="3 4" key="1">
    <citation type="submission" date="2016-11" db="EMBL/GenBank/DDBJ databases">
        <authorList>
            <person name="Jaros S."/>
            <person name="Januszkiewicz K."/>
            <person name="Wedrychowicz H."/>
        </authorList>
    </citation>
    <scope>NUCLEOTIDE SEQUENCE [LARGE SCALE GENOMIC DNA]</scope>
    <source>
        <strain evidence="3 4">DSM 13106</strain>
    </source>
</reference>
<dbReference type="Pfam" id="PF07670">
    <property type="entry name" value="Gate"/>
    <property type="match status" value="1"/>
</dbReference>
<feature type="transmembrane region" description="Helical" evidence="1">
    <location>
        <begin position="86"/>
        <end position="104"/>
    </location>
</feature>
<evidence type="ECO:0000313" key="3">
    <source>
        <dbReference type="EMBL" id="SHI19427.1"/>
    </source>
</evidence>
<dbReference type="AlphaFoldDB" id="A0A1M5Z579"/>
<dbReference type="RefSeq" id="WP_072745357.1">
    <property type="nucleotide sequence ID" value="NZ_FQXR01000021.1"/>
</dbReference>
<dbReference type="OrthoDB" id="9779080at2"/>
<dbReference type="InterPro" id="IPR011642">
    <property type="entry name" value="Gate_dom"/>
</dbReference>
<feature type="transmembrane region" description="Helical" evidence="1">
    <location>
        <begin position="60"/>
        <end position="80"/>
    </location>
</feature>
<evidence type="ECO:0000313" key="4">
    <source>
        <dbReference type="Proteomes" id="UP000184389"/>
    </source>
</evidence>
<feature type="transmembrane region" description="Helical" evidence="1">
    <location>
        <begin position="27"/>
        <end position="48"/>
    </location>
</feature>
<dbReference type="EMBL" id="FQXR01000021">
    <property type="protein sequence ID" value="SHI19427.1"/>
    <property type="molecule type" value="Genomic_DNA"/>
</dbReference>
<keyword evidence="1" id="KW-0472">Membrane</keyword>
<keyword evidence="4" id="KW-1185">Reference proteome</keyword>
<accession>A0A1M5Z579</accession>
<dbReference type="Proteomes" id="UP000184389">
    <property type="component" value="Unassembled WGS sequence"/>
</dbReference>
<organism evidence="3 4">
    <name type="scientific">Sporanaerobacter acetigenes DSM 13106</name>
    <dbReference type="NCBI Taxonomy" id="1123281"/>
    <lineage>
        <taxon>Bacteria</taxon>
        <taxon>Bacillati</taxon>
        <taxon>Bacillota</taxon>
        <taxon>Tissierellia</taxon>
        <taxon>Tissierellales</taxon>
        <taxon>Sporanaerobacteraceae</taxon>
        <taxon>Sporanaerobacter</taxon>
    </lineage>
</organism>
<keyword evidence="1" id="KW-1133">Transmembrane helix</keyword>
<evidence type="ECO:0000256" key="1">
    <source>
        <dbReference type="SAM" id="Phobius"/>
    </source>
</evidence>
<feature type="domain" description="Nucleoside transporter/FeoB GTPase Gate" evidence="2">
    <location>
        <begin position="19"/>
        <end position="110"/>
    </location>
</feature>